<sequence>MAVRVTGCPAAGLAGLDVRVTAHLRAAPTFTVAVAATPTQVQVLVPAITVAVTTLAPAGSRLVVRVAVPAAVVTPTPRGPFVVAKSTVAPETGAPLQVTVAVRVTGWPAAGLAGVEVRVIAQFCGAVTFTVAVAAVPMQVQVVVAAITVAVTTLLPAGSALVVRVAWPAAFVVPIPREPLVVVKSTVAPLTGAPPQVTVAVRVTGCPAAGLAGEEVRVIAQFCGAVTLTVAVAETPMQVQVLVPAITVAVTTLAPAGSRLVVRVAVPAAEVMPTPREPLVVAKSTVAPDTGAPPQVTVAVRVTGCPAAGLAGEEVSVITQFCGAVTVTLTEAAMPMQVQVVVAAITVAVTTLGPTGNRFVVRVACPAAVVTPTPREPLVVAKSTVAPSTGAPLQVTLAVKVTGWPAVGLAGEEVTVTTQSDNAVTVMSTEAATPMQVQVVVAAVTVAVTTLSPTGSRLVVRVACPNAVVTPTPREPLVVAKTTVAPWTGVPSQVTVAVMVTGWPGAGLAGVDSSVTTQFAAVVTVTVAVAAPLVAPAAVTTPDVVPVNVTLALPERSATAVCGTAASYVKVISSPATAPVTAAWKVWPVVTEDGVRVRASAMLDSPFRRLHEGGGELLHAGGQGSARARTPVGGALKNMTKPPHDGSRPWSPDRGWAPHRR</sequence>
<organism evidence="2 3">
    <name type="scientific">Streptomyces angustmyceticus</name>
    <dbReference type="NCBI Taxonomy" id="285578"/>
    <lineage>
        <taxon>Bacteria</taxon>
        <taxon>Bacillati</taxon>
        <taxon>Actinomycetota</taxon>
        <taxon>Actinomycetes</taxon>
        <taxon>Kitasatosporales</taxon>
        <taxon>Streptomycetaceae</taxon>
        <taxon>Streptomyces</taxon>
    </lineage>
</organism>
<proteinExistence type="predicted"/>
<comment type="caution">
    <text evidence="2">The sequence shown here is derived from an EMBL/GenBank/DDBJ whole genome shotgun (WGS) entry which is preliminary data.</text>
</comment>
<feature type="region of interest" description="Disordered" evidence="1">
    <location>
        <begin position="618"/>
        <end position="661"/>
    </location>
</feature>
<name>A0A5J4L5M8_9ACTN</name>
<evidence type="ECO:0000313" key="2">
    <source>
        <dbReference type="EMBL" id="GES29383.1"/>
    </source>
</evidence>
<evidence type="ECO:0000313" key="3">
    <source>
        <dbReference type="Proteomes" id="UP000325598"/>
    </source>
</evidence>
<dbReference type="AlphaFoldDB" id="A0A5J4L5M8"/>
<gene>
    <name evidence="2" type="ORF">San01_18700</name>
</gene>
<keyword evidence="3" id="KW-1185">Reference proteome</keyword>
<evidence type="ECO:0000256" key="1">
    <source>
        <dbReference type="SAM" id="MobiDB-lite"/>
    </source>
</evidence>
<protein>
    <submittedName>
        <fullName evidence="2">Uncharacterized protein</fullName>
    </submittedName>
</protein>
<dbReference type="Proteomes" id="UP000325598">
    <property type="component" value="Unassembled WGS sequence"/>
</dbReference>
<dbReference type="EMBL" id="BLAG01000006">
    <property type="protein sequence ID" value="GES29383.1"/>
    <property type="molecule type" value="Genomic_DNA"/>
</dbReference>
<reference evidence="2 3" key="1">
    <citation type="submission" date="2019-10" db="EMBL/GenBank/DDBJ databases">
        <title>Whole genome shotgun sequence of Streptomyces angustmyceticus NBRC 3934.</title>
        <authorList>
            <person name="Hosoyama A."/>
            <person name="Ichikawa N."/>
            <person name="Kimura A."/>
            <person name="Kitahashi Y."/>
            <person name="Komaki H."/>
            <person name="Uohara A."/>
        </authorList>
    </citation>
    <scope>NUCLEOTIDE SEQUENCE [LARGE SCALE GENOMIC DNA]</scope>
    <source>
        <strain evidence="2 3">NBRC 3934</strain>
    </source>
</reference>
<accession>A0A5J4L5M8</accession>